<reference evidence="5 6" key="1">
    <citation type="journal article" date="2019" name="Syst. Appl. Microbiol.">
        <title>Microvirga tunisiensis sp. nov., a root nodule symbiotic bacterium isolated from Lupinus micranthus and L. luteus grown in Northern Tunisia.</title>
        <authorList>
            <person name="Msaddak A."/>
            <person name="Rejili M."/>
            <person name="Duran D."/>
            <person name="Mars M."/>
            <person name="Palacios J.M."/>
            <person name="Ruiz-Argueso T."/>
            <person name="Rey L."/>
            <person name="Imperial J."/>
        </authorList>
    </citation>
    <scope>NUCLEOTIDE SEQUENCE [LARGE SCALE GENOMIC DNA]</scope>
    <source>
        <strain evidence="5 6">Lmie10</strain>
    </source>
</reference>
<evidence type="ECO:0000259" key="4">
    <source>
        <dbReference type="Pfam" id="PF07859"/>
    </source>
</evidence>
<keyword evidence="2 5" id="KW-0378">Hydrolase</keyword>
<dbReference type="GO" id="GO:0019433">
    <property type="term" value="P:triglyceride catabolic process"/>
    <property type="evidence" value="ECO:0007669"/>
    <property type="project" value="TreeGrafter"/>
</dbReference>
<dbReference type="AlphaFoldDB" id="A0A5N7MM69"/>
<evidence type="ECO:0000256" key="1">
    <source>
        <dbReference type="ARBA" id="ARBA00010515"/>
    </source>
</evidence>
<dbReference type="GO" id="GO:0005829">
    <property type="term" value="C:cytosol"/>
    <property type="evidence" value="ECO:0007669"/>
    <property type="project" value="TreeGrafter"/>
</dbReference>
<feature type="active site" evidence="3">
    <location>
        <position position="171"/>
    </location>
</feature>
<dbReference type="GO" id="GO:0004806">
    <property type="term" value="F:triacylglycerol lipase activity"/>
    <property type="evidence" value="ECO:0007669"/>
    <property type="project" value="TreeGrafter"/>
</dbReference>
<keyword evidence="6" id="KW-1185">Reference proteome</keyword>
<dbReference type="OrthoDB" id="9806180at2"/>
<dbReference type="GO" id="GO:0004771">
    <property type="term" value="F:sterol ester esterase activity"/>
    <property type="evidence" value="ECO:0007669"/>
    <property type="project" value="TreeGrafter"/>
</dbReference>
<dbReference type="PANTHER" id="PTHR23025">
    <property type="entry name" value="TRIACYLGLYCEROL LIPASE"/>
    <property type="match status" value="1"/>
</dbReference>
<dbReference type="Gene3D" id="3.40.50.1820">
    <property type="entry name" value="alpha/beta hydrolase"/>
    <property type="match status" value="1"/>
</dbReference>
<evidence type="ECO:0000313" key="5">
    <source>
        <dbReference type="EMBL" id="MPR27234.1"/>
    </source>
</evidence>
<name>A0A5N7MM69_9HYPH</name>
<dbReference type="EMBL" id="VOSK01000078">
    <property type="protein sequence ID" value="MPR27234.1"/>
    <property type="molecule type" value="Genomic_DNA"/>
</dbReference>
<dbReference type="Proteomes" id="UP000403266">
    <property type="component" value="Unassembled WGS sequence"/>
</dbReference>
<dbReference type="InterPro" id="IPR002168">
    <property type="entry name" value="Lipase_GDXG_HIS_AS"/>
</dbReference>
<dbReference type="InterPro" id="IPR033140">
    <property type="entry name" value="Lipase_GDXG_put_SER_AS"/>
</dbReference>
<feature type="domain" description="Alpha/beta hydrolase fold-3" evidence="4">
    <location>
        <begin position="93"/>
        <end position="301"/>
    </location>
</feature>
<dbReference type="InterPro" id="IPR029058">
    <property type="entry name" value="AB_hydrolase_fold"/>
</dbReference>
<accession>A0A5N7MM69</accession>
<dbReference type="InterPro" id="IPR013094">
    <property type="entry name" value="AB_hydrolase_3"/>
</dbReference>
<evidence type="ECO:0000256" key="2">
    <source>
        <dbReference type="ARBA" id="ARBA00022801"/>
    </source>
</evidence>
<evidence type="ECO:0000313" key="6">
    <source>
        <dbReference type="Proteomes" id="UP000403266"/>
    </source>
</evidence>
<protein>
    <submittedName>
        <fullName evidence="5">Alpha/beta hydrolase</fullName>
    </submittedName>
</protein>
<dbReference type="SUPFAM" id="SSF53474">
    <property type="entry name" value="alpha/beta-Hydrolases"/>
    <property type="match status" value="1"/>
</dbReference>
<dbReference type="PROSITE" id="PS01173">
    <property type="entry name" value="LIPASE_GDXG_HIS"/>
    <property type="match status" value="1"/>
</dbReference>
<proteinExistence type="inferred from homology"/>
<dbReference type="PROSITE" id="PS01174">
    <property type="entry name" value="LIPASE_GDXG_SER"/>
    <property type="match status" value="1"/>
</dbReference>
<sequence>MHARPEDLSTELSPEMAALMQHVLEEDGPQPDPTLLSAAEGRAAAAKGNWRWNVDLPAMADVREYHIPADLKLGSAECRTRVLVPKSRIGGALLFVHGGGFAFCSPETHERCARVLAVESGMAVVVPDYRLAPEHPYPAGLMDVVAVLRALTSDPSSLALEAGPLLVSGDSAGANLALAAMIHEQRSGRKLPEGALLFYGVYAGDNTLPSYIRFAEGPGLTSAKMKRYWDWYVPNEEDRHNPLASPLKASDAELRALPPLWLQAAGIDPLLSDTLALGQRLRELGRDDPVTVIPGVVHGFLQMTASLQAARDALAAAGAAARKLAQTNG</sequence>
<dbReference type="Pfam" id="PF07859">
    <property type="entry name" value="Abhydrolase_3"/>
    <property type="match status" value="1"/>
</dbReference>
<comment type="similarity">
    <text evidence="1">Belongs to the 'GDXG' lipolytic enzyme family.</text>
</comment>
<dbReference type="PANTHER" id="PTHR23025:SF3">
    <property type="entry name" value="HORMONE-SENSITIVE LIPASE"/>
    <property type="match status" value="1"/>
</dbReference>
<dbReference type="RefSeq" id="WP_152713373.1">
    <property type="nucleotide sequence ID" value="NZ_VOSJ01000107.1"/>
</dbReference>
<gene>
    <name evidence="5" type="ORF">FS320_18990</name>
</gene>
<evidence type="ECO:0000256" key="3">
    <source>
        <dbReference type="PROSITE-ProRule" id="PRU10038"/>
    </source>
</evidence>
<organism evidence="5 6">
    <name type="scientific">Microvirga tunisiensis</name>
    <dbReference type="NCBI Taxonomy" id="2108360"/>
    <lineage>
        <taxon>Bacteria</taxon>
        <taxon>Pseudomonadati</taxon>
        <taxon>Pseudomonadota</taxon>
        <taxon>Alphaproteobacteria</taxon>
        <taxon>Hyphomicrobiales</taxon>
        <taxon>Methylobacteriaceae</taxon>
        <taxon>Microvirga</taxon>
    </lineage>
</organism>
<comment type="caution">
    <text evidence="5">The sequence shown here is derived from an EMBL/GenBank/DDBJ whole genome shotgun (WGS) entry which is preliminary data.</text>
</comment>